<evidence type="ECO:0000313" key="1">
    <source>
        <dbReference type="EMBL" id="WCR11816.1"/>
    </source>
</evidence>
<evidence type="ECO:0000313" key="2">
    <source>
        <dbReference type="Proteomes" id="UP001218412"/>
    </source>
</evidence>
<dbReference type="Pfam" id="PF20370">
    <property type="entry name" value="DUF6665"/>
    <property type="match status" value="1"/>
</dbReference>
<accession>A0ABY7SY01</accession>
<reference evidence="1 2" key="1">
    <citation type="submission" date="2021-01" db="EMBL/GenBank/DDBJ databases">
        <title>Biogeographic distribution of Paracoccus.</title>
        <authorList>
            <person name="Hollensteiner J."/>
            <person name="Leineberger J."/>
            <person name="Brinkhoff T."/>
            <person name="Daniel R."/>
        </authorList>
    </citation>
    <scope>NUCLEOTIDE SEQUENCE [LARGE SCALE GENOMIC DNA]</scope>
    <source>
        <strain evidence="1 2">LMG25392</strain>
    </source>
</reference>
<proteinExistence type="predicted"/>
<dbReference type="Proteomes" id="UP001218412">
    <property type="component" value="Chromosome"/>
</dbReference>
<name>A0ABY7SY01_9RHOB</name>
<protein>
    <submittedName>
        <fullName evidence="1">Uncharacterized protein</fullName>
    </submittedName>
</protein>
<sequence>MKGFHSRIEWATALAQGGDEALQHELQAERASALGLAGRRLERALADLARDPDTDTEDRLNRAGRIAWEFMVMREMAGLRDWPQVVRIYAIPQKVLHRMGAAATIRQKPGG</sequence>
<dbReference type="EMBL" id="CP067134">
    <property type="protein sequence ID" value="WCR11816.1"/>
    <property type="molecule type" value="Genomic_DNA"/>
</dbReference>
<dbReference type="RefSeq" id="WP_272859934.1">
    <property type="nucleotide sequence ID" value="NZ_CP067134.1"/>
</dbReference>
<keyword evidence="2" id="KW-1185">Reference proteome</keyword>
<gene>
    <name evidence="1" type="ORF">JHW45_05475</name>
</gene>
<dbReference type="InterPro" id="IPR046606">
    <property type="entry name" value="DUF6665"/>
</dbReference>
<organism evidence="1 2">
    <name type="scientific">Paracoccus stylophorae</name>
    <dbReference type="NCBI Taxonomy" id="659350"/>
    <lineage>
        <taxon>Bacteria</taxon>
        <taxon>Pseudomonadati</taxon>
        <taxon>Pseudomonadota</taxon>
        <taxon>Alphaproteobacteria</taxon>
        <taxon>Rhodobacterales</taxon>
        <taxon>Paracoccaceae</taxon>
        <taxon>Paracoccus</taxon>
    </lineage>
</organism>